<name>A0A6J8DI24_MYTCO</name>
<feature type="transmembrane region" description="Helical" evidence="1">
    <location>
        <begin position="134"/>
        <end position="157"/>
    </location>
</feature>
<proteinExistence type="predicted"/>
<evidence type="ECO:0000313" key="2">
    <source>
        <dbReference type="EMBL" id="CAC5406660.1"/>
    </source>
</evidence>
<accession>A0A6J8DI24</accession>
<dbReference type="OrthoDB" id="10297534at2759"/>
<reference evidence="2 3" key="1">
    <citation type="submission" date="2020-06" db="EMBL/GenBank/DDBJ databases">
        <authorList>
            <person name="Li R."/>
            <person name="Bekaert M."/>
        </authorList>
    </citation>
    <scope>NUCLEOTIDE SEQUENCE [LARGE SCALE GENOMIC DNA]</scope>
    <source>
        <strain evidence="3">wild</strain>
    </source>
</reference>
<keyword evidence="1" id="KW-0472">Membrane</keyword>
<evidence type="ECO:0008006" key="4">
    <source>
        <dbReference type="Google" id="ProtNLM"/>
    </source>
</evidence>
<keyword evidence="3" id="KW-1185">Reference proteome</keyword>
<keyword evidence="1" id="KW-1133">Transmembrane helix</keyword>
<dbReference type="AlphaFoldDB" id="A0A6J8DI24"/>
<gene>
    <name evidence="2" type="ORF">MCOR_40211</name>
</gene>
<keyword evidence="1" id="KW-0812">Transmembrane</keyword>
<organism evidence="2 3">
    <name type="scientific">Mytilus coruscus</name>
    <name type="common">Sea mussel</name>
    <dbReference type="NCBI Taxonomy" id="42192"/>
    <lineage>
        <taxon>Eukaryota</taxon>
        <taxon>Metazoa</taxon>
        <taxon>Spiralia</taxon>
        <taxon>Lophotrochozoa</taxon>
        <taxon>Mollusca</taxon>
        <taxon>Bivalvia</taxon>
        <taxon>Autobranchia</taxon>
        <taxon>Pteriomorphia</taxon>
        <taxon>Mytilida</taxon>
        <taxon>Mytiloidea</taxon>
        <taxon>Mytilidae</taxon>
        <taxon>Mytilinae</taxon>
        <taxon>Mytilus</taxon>
    </lineage>
</organism>
<evidence type="ECO:0000256" key="1">
    <source>
        <dbReference type="SAM" id="Phobius"/>
    </source>
</evidence>
<dbReference type="Proteomes" id="UP000507470">
    <property type="component" value="Unassembled WGS sequence"/>
</dbReference>
<dbReference type="EMBL" id="CACVKT020007264">
    <property type="protein sequence ID" value="CAC5406660.1"/>
    <property type="molecule type" value="Genomic_DNA"/>
</dbReference>
<protein>
    <recommendedName>
        <fullName evidence="4">SEFIR domain-containing protein</fullName>
    </recommendedName>
</protein>
<evidence type="ECO:0000313" key="3">
    <source>
        <dbReference type="Proteomes" id="UP000507470"/>
    </source>
</evidence>
<sequence length="347" mass="40548">METLNALVDSFVESVCNCDNKTRRHLERLDIHYGFLDQNKTVIASKEETYIDHNRKENSQTFPLYELSNPLEERHPFHDRNNYVKLQMMKMYTVLIKPQCTACDNSCRYIRNDIQGVRNFMTSTILPENPNKGAIWMLLVIVAGVFALSIILSVFIFTKRKRHFIQNTDSSSRLIEQNRNDPNVFGKLYIVPLSDADPKHVEHLEQWFHNKTTCRLVQPEYLMMKCNNGSLNMARDFSNDTVILVVLTNNMVISFLRQCYDYSGDPWNDLHFCFLQNIIKSIESFPSMYFVTFDSEMKLTVLNFDFNNKLNGLMQRLIVMSNCAAEQKLQLNRILNFVQFSNQATVV</sequence>